<evidence type="ECO:0000256" key="2">
    <source>
        <dbReference type="SAM" id="Phobius"/>
    </source>
</evidence>
<organism evidence="3 4">
    <name type="scientific">Candida oxycetoniae</name>
    <dbReference type="NCBI Taxonomy" id="497107"/>
    <lineage>
        <taxon>Eukaryota</taxon>
        <taxon>Fungi</taxon>
        <taxon>Dikarya</taxon>
        <taxon>Ascomycota</taxon>
        <taxon>Saccharomycotina</taxon>
        <taxon>Pichiomycetes</taxon>
        <taxon>Debaryomycetaceae</taxon>
        <taxon>Candida/Lodderomyces clade</taxon>
        <taxon>Candida</taxon>
    </lineage>
</organism>
<feature type="transmembrane region" description="Helical" evidence="2">
    <location>
        <begin position="12"/>
        <end position="33"/>
    </location>
</feature>
<dbReference type="RefSeq" id="XP_049182217.1">
    <property type="nucleotide sequence ID" value="XM_049326532.1"/>
</dbReference>
<keyword evidence="2" id="KW-0472">Membrane</keyword>
<feature type="compositionally biased region" description="Acidic residues" evidence="1">
    <location>
        <begin position="90"/>
        <end position="110"/>
    </location>
</feature>
<accession>A0AAI9WZK7</accession>
<evidence type="ECO:0000313" key="3">
    <source>
        <dbReference type="EMBL" id="KAI3406472.1"/>
    </source>
</evidence>
<feature type="region of interest" description="Disordered" evidence="1">
    <location>
        <begin position="90"/>
        <end position="162"/>
    </location>
</feature>
<feature type="compositionally biased region" description="Acidic residues" evidence="1">
    <location>
        <begin position="262"/>
        <end position="272"/>
    </location>
</feature>
<evidence type="ECO:0000256" key="1">
    <source>
        <dbReference type="SAM" id="MobiDB-lite"/>
    </source>
</evidence>
<name>A0AAI9WZK7_9ASCO</name>
<comment type="caution">
    <text evidence="3">The sequence shown here is derived from an EMBL/GenBank/DDBJ whole genome shotgun (WGS) entry which is preliminary data.</text>
</comment>
<gene>
    <name evidence="3" type="ORF">KGF56_000604</name>
</gene>
<sequence>MPIYLIRRAELASVIVFTVLDVFVLLTISLLFIRCVLNLAKGMTQIEVWEWERLESQFHSRRLWMQIRSNYEKVFGKKLPKLSTWTNATLEEEDVDEEEVEVDEEDEVEEEKEKKEYPPEWSESELDAEAKDKRKEGKDSDIHLQESPKRSSSSENLNKETEPTVVPTNFTIDDIIFPYDYGVYGNLKAALGSPLFWLIPWKGSRRNGYDMELSKDYKEYDQLGLPWPPDGCYKELSVGDQFHIKRSQWQNDMGEGLNDFGVETDVEDDEEQ</sequence>
<feature type="compositionally biased region" description="Basic and acidic residues" evidence="1">
    <location>
        <begin position="128"/>
        <end position="149"/>
    </location>
</feature>
<dbReference type="Proteomes" id="UP001202479">
    <property type="component" value="Unassembled WGS sequence"/>
</dbReference>
<dbReference type="EMBL" id="JAHUZD010000023">
    <property type="protein sequence ID" value="KAI3406472.1"/>
    <property type="molecule type" value="Genomic_DNA"/>
</dbReference>
<keyword evidence="2" id="KW-1133">Transmembrane helix</keyword>
<proteinExistence type="predicted"/>
<keyword evidence="4" id="KW-1185">Reference proteome</keyword>
<feature type="region of interest" description="Disordered" evidence="1">
    <location>
        <begin position="252"/>
        <end position="272"/>
    </location>
</feature>
<evidence type="ECO:0000313" key="4">
    <source>
        <dbReference type="Proteomes" id="UP001202479"/>
    </source>
</evidence>
<keyword evidence="2" id="KW-0812">Transmembrane</keyword>
<dbReference type="GeneID" id="73378221"/>
<dbReference type="AlphaFoldDB" id="A0AAI9WZK7"/>
<reference evidence="3" key="1">
    <citation type="journal article" date="2022" name="DNA Res.">
        <title>Genome analysis of five recently described species of the CUG-Ser clade uncovers Candida theae as a new hybrid lineage with pathogenic potential in the Candida parapsilosis species complex.</title>
        <authorList>
            <person name="Mixao V."/>
            <person name="Del Olmo V."/>
            <person name="Hegedusova E."/>
            <person name="Saus E."/>
            <person name="Pryszcz L."/>
            <person name="Cillingova A."/>
            <person name="Nosek J."/>
            <person name="Gabaldon T."/>
        </authorList>
    </citation>
    <scope>NUCLEOTIDE SEQUENCE</scope>
    <source>
        <strain evidence="3">CBS 10844</strain>
    </source>
</reference>
<protein>
    <submittedName>
        <fullName evidence="3">PFA4</fullName>
    </submittedName>
</protein>